<evidence type="ECO:0000256" key="12">
    <source>
        <dbReference type="PROSITE-ProRule" id="PRU10141"/>
    </source>
</evidence>
<evidence type="ECO:0000256" key="13">
    <source>
        <dbReference type="SAM" id="MobiDB-lite"/>
    </source>
</evidence>
<dbReference type="InterPro" id="IPR000095">
    <property type="entry name" value="CRIB_dom"/>
</dbReference>
<evidence type="ECO:0000256" key="1">
    <source>
        <dbReference type="ARBA" id="ARBA00004496"/>
    </source>
</evidence>
<dbReference type="SUPFAM" id="SSF56112">
    <property type="entry name" value="Protein kinase-like (PK-like)"/>
    <property type="match status" value="1"/>
</dbReference>
<keyword evidence="17" id="KW-1185">Reference proteome</keyword>
<dbReference type="InterPro" id="IPR011009">
    <property type="entry name" value="Kinase-like_dom_sf"/>
</dbReference>
<dbReference type="FunFam" id="3.30.200.20:FF:000705">
    <property type="entry name" value="Non-specific serine/threonine protein kinase"/>
    <property type="match status" value="1"/>
</dbReference>
<dbReference type="InterPro" id="IPR051931">
    <property type="entry name" value="PAK3-like"/>
</dbReference>
<evidence type="ECO:0000256" key="4">
    <source>
        <dbReference type="ARBA" id="ARBA00022490"/>
    </source>
</evidence>
<dbReference type="SMART" id="SM00285">
    <property type="entry name" value="PBD"/>
    <property type="match status" value="1"/>
</dbReference>
<name>A0AAE1K7G5_PETCI</name>
<dbReference type="FunFam" id="1.10.510.10:FF:000011">
    <property type="entry name" value="Non-specific serine/threonine protein kinase"/>
    <property type="match status" value="1"/>
</dbReference>
<dbReference type="GO" id="GO:0005524">
    <property type="term" value="F:ATP binding"/>
    <property type="evidence" value="ECO:0007669"/>
    <property type="project" value="UniProtKB-UniRule"/>
</dbReference>
<evidence type="ECO:0000256" key="11">
    <source>
        <dbReference type="ARBA" id="ARBA00048679"/>
    </source>
</evidence>
<evidence type="ECO:0000256" key="7">
    <source>
        <dbReference type="ARBA" id="ARBA00022741"/>
    </source>
</evidence>
<evidence type="ECO:0000256" key="5">
    <source>
        <dbReference type="ARBA" id="ARBA00022527"/>
    </source>
</evidence>
<dbReference type="Gene3D" id="3.90.810.10">
    <property type="entry name" value="CRIB domain"/>
    <property type="match status" value="1"/>
</dbReference>
<keyword evidence="8" id="KW-0418">Kinase</keyword>
<protein>
    <recommendedName>
        <fullName evidence="3">non-specific serine/threonine protein kinase</fullName>
        <ecNumber evidence="3">2.7.11.1</ecNumber>
    </recommendedName>
</protein>
<keyword evidence="9 12" id="KW-0067">ATP-binding</keyword>
<dbReference type="InterPro" id="IPR017441">
    <property type="entry name" value="Protein_kinase_ATP_BS"/>
</dbReference>
<evidence type="ECO:0000313" key="17">
    <source>
        <dbReference type="Proteomes" id="UP001286313"/>
    </source>
</evidence>
<comment type="catalytic activity">
    <reaction evidence="10">
        <text>L-threonyl-[protein] + ATP = O-phospho-L-threonyl-[protein] + ADP + H(+)</text>
        <dbReference type="Rhea" id="RHEA:46608"/>
        <dbReference type="Rhea" id="RHEA-COMP:11060"/>
        <dbReference type="Rhea" id="RHEA-COMP:11605"/>
        <dbReference type="ChEBI" id="CHEBI:15378"/>
        <dbReference type="ChEBI" id="CHEBI:30013"/>
        <dbReference type="ChEBI" id="CHEBI:30616"/>
        <dbReference type="ChEBI" id="CHEBI:61977"/>
        <dbReference type="ChEBI" id="CHEBI:456216"/>
        <dbReference type="EC" id="2.7.11.1"/>
    </reaction>
</comment>
<dbReference type="EMBL" id="JAWQEG010003705">
    <property type="protein sequence ID" value="KAK3864878.1"/>
    <property type="molecule type" value="Genomic_DNA"/>
</dbReference>
<comment type="subcellular location">
    <subcellularLocation>
        <location evidence="1">Cytoplasm</location>
    </subcellularLocation>
</comment>
<dbReference type="PROSITE" id="PS00107">
    <property type="entry name" value="PROTEIN_KINASE_ATP"/>
    <property type="match status" value="1"/>
</dbReference>
<dbReference type="GO" id="GO:0005737">
    <property type="term" value="C:cytoplasm"/>
    <property type="evidence" value="ECO:0007669"/>
    <property type="project" value="UniProtKB-SubCell"/>
</dbReference>
<keyword evidence="7 12" id="KW-0547">Nucleotide-binding</keyword>
<evidence type="ECO:0000259" key="14">
    <source>
        <dbReference type="PROSITE" id="PS50011"/>
    </source>
</evidence>
<dbReference type="Pfam" id="PF00786">
    <property type="entry name" value="PBD"/>
    <property type="match status" value="1"/>
</dbReference>
<feature type="compositionally biased region" description="Gly residues" evidence="13">
    <location>
        <begin position="22"/>
        <end position="31"/>
    </location>
</feature>
<comment type="caution">
    <text evidence="16">The sequence shown here is derived from an EMBL/GenBank/DDBJ whole genome shotgun (WGS) entry which is preliminary data.</text>
</comment>
<feature type="domain" description="CRIB" evidence="15">
    <location>
        <begin position="61"/>
        <end position="74"/>
    </location>
</feature>
<dbReference type="SMART" id="SM00220">
    <property type="entry name" value="S_TKc"/>
    <property type="match status" value="1"/>
</dbReference>
<organism evidence="16 17">
    <name type="scientific">Petrolisthes cinctipes</name>
    <name type="common">Flat porcelain crab</name>
    <dbReference type="NCBI Taxonomy" id="88211"/>
    <lineage>
        <taxon>Eukaryota</taxon>
        <taxon>Metazoa</taxon>
        <taxon>Ecdysozoa</taxon>
        <taxon>Arthropoda</taxon>
        <taxon>Crustacea</taxon>
        <taxon>Multicrustacea</taxon>
        <taxon>Malacostraca</taxon>
        <taxon>Eumalacostraca</taxon>
        <taxon>Eucarida</taxon>
        <taxon>Decapoda</taxon>
        <taxon>Pleocyemata</taxon>
        <taxon>Anomura</taxon>
        <taxon>Galatheoidea</taxon>
        <taxon>Porcellanidae</taxon>
        <taxon>Petrolisthes</taxon>
    </lineage>
</organism>
<dbReference type="EC" id="2.7.11.1" evidence="3"/>
<dbReference type="Gene3D" id="3.30.200.20">
    <property type="entry name" value="Phosphorylase Kinase, domain 1"/>
    <property type="match status" value="1"/>
</dbReference>
<evidence type="ECO:0000256" key="9">
    <source>
        <dbReference type="ARBA" id="ARBA00022840"/>
    </source>
</evidence>
<evidence type="ECO:0000259" key="15">
    <source>
        <dbReference type="PROSITE" id="PS50108"/>
    </source>
</evidence>
<comment type="similarity">
    <text evidence="2">Belongs to the protein kinase superfamily. STE Ser/Thr protein kinase family. STE20 subfamily.</text>
</comment>
<feature type="domain" description="Protein kinase" evidence="14">
    <location>
        <begin position="286"/>
        <end position="537"/>
    </location>
</feature>
<dbReference type="GO" id="GO:0004674">
    <property type="term" value="F:protein serine/threonine kinase activity"/>
    <property type="evidence" value="ECO:0007669"/>
    <property type="project" value="UniProtKB-KW"/>
</dbReference>
<keyword evidence="6" id="KW-0808">Transferase</keyword>
<dbReference type="PROSITE" id="PS50011">
    <property type="entry name" value="PROTEIN_KINASE_DOM"/>
    <property type="match status" value="1"/>
</dbReference>
<dbReference type="PROSITE" id="PS00108">
    <property type="entry name" value="PROTEIN_KINASE_ST"/>
    <property type="match status" value="1"/>
</dbReference>
<dbReference type="PROSITE" id="PS50108">
    <property type="entry name" value="CRIB"/>
    <property type="match status" value="1"/>
</dbReference>
<evidence type="ECO:0000256" key="8">
    <source>
        <dbReference type="ARBA" id="ARBA00022777"/>
    </source>
</evidence>
<dbReference type="PANTHER" id="PTHR45832">
    <property type="entry name" value="SERINE/THREONINE-PROTEIN KINASE SAMKA-RELATED-RELATED"/>
    <property type="match status" value="1"/>
</dbReference>
<keyword evidence="5" id="KW-0723">Serine/threonine-protein kinase</keyword>
<accession>A0AAE1K7G5</accession>
<evidence type="ECO:0000313" key="16">
    <source>
        <dbReference type="EMBL" id="KAK3864878.1"/>
    </source>
</evidence>
<dbReference type="Proteomes" id="UP001286313">
    <property type="component" value="Unassembled WGS sequence"/>
</dbReference>
<evidence type="ECO:0000256" key="3">
    <source>
        <dbReference type="ARBA" id="ARBA00012513"/>
    </source>
</evidence>
<proteinExistence type="inferred from homology"/>
<dbReference type="Gene3D" id="1.10.510.10">
    <property type="entry name" value="Transferase(Phosphotransferase) domain 1"/>
    <property type="match status" value="1"/>
</dbReference>
<evidence type="ECO:0000256" key="2">
    <source>
        <dbReference type="ARBA" id="ARBA00008874"/>
    </source>
</evidence>
<gene>
    <name evidence="16" type="ORF">Pcinc_029463</name>
</gene>
<feature type="region of interest" description="Disordered" evidence="13">
    <location>
        <begin position="1"/>
        <end position="41"/>
    </location>
</feature>
<reference evidence="16" key="1">
    <citation type="submission" date="2023-10" db="EMBL/GenBank/DDBJ databases">
        <title>Genome assemblies of two species of porcelain crab, Petrolisthes cinctipes and Petrolisthes manimaculis (Anomura: Porcellanidae).</title>
        <authorList>
            <person name="Angst P."/>
        </authorList>
    </citation>
    <scope>NUCLEOTIDE SEQUENCE</scope>
    <source>
        <strain evidence="16">PB745_01</strain>
        <tissue evidence="16">Gill</tissue>
    </source>
</reference>
<dbReference type="Pfam" id="PF00069">
    <property type="entry name" value="Pkinase"/>
    <property type="match status" value="1"/>
</dbReference>
<evidence type="ECO:0000256" key="6">
    <source>
        <dbReference type="ARBA" id="ARBA00022679"/>
    </source>
</evidence>
<dbReference type="InterPro" id="IPR000719">
    <property type="entry name" value="Prot_kinase_dom"/>
</dbReference>
<comment type="catalytic activity">
    <reaction evidence="11">
        <text>L-seryl-[protein] + ATP = O-phospho-L-seryl-[protein] + ADP + H(+)</text>
        <dbReference type="Rhea" id="RHEA:17989"/>
        <dbReference type="Rhea" id="RHEA-COMP:9863"/>
        <dbReference type="Rhea" id="RHEA-COMP:11604"/>
        <dbReference type="ChEBI" id="CHEBI:15378"/>
        <dbReference type="ChEBI" id="CHEBI:29999"/>
        <dbReference type="ChEBI" id="CHEBI:30616"/>
        <dbReference type="ChEBI" id="CHEBI:83421"/>
        <dbReference type="ChEBI" id="CHEBI:456216"/>
        <dbReference type="EC" id="2.7.11.1"/>
    </reaction>
</comment>
<dbReference type="AlphaFoldDB" id="A0AAE1K7G5"/>
<evidence type="ECO:0000256" key="10">
    <source>
        <dbReference type="ARBA" id="ARBA00047899"/>
    </source>
</evidence>
<sequence>MSHKDTPEFTPKPPVRVSSMHDGGGQGGGQGVANRPLPKTPEVYRRVIPRIKRKNKTEPNISLPMNVEHIVHVWFNPATGDLEGLPESMKTFLQSSKITAEDKRKNPTAVFQALQYYQDPKSHALDKFMTGSNDECIYDTLPPPRPVNHLFSSQQESVEESDYDTIPPPRPVTHLLMPTIRESRESRELSTSPRVVSQALMTPTLTGGPPVPQRPERTKSVYTRPVDETDSPAAVHFQRPRSGSDGAIELKILTPPKPISSKQEQRADVLRKLKQVVNVGNPHKKYILKKKIGQGASGAVYAAMDQHTGELVAVKQMALDKQPRQELIINEILVMKRSQHHNIVNYRDSYLVEKELWVVMEYLEGGSLTDVVTETCMEEGNIAVMCREVLQALEFLHERNIIHRDIKSDNVLLGMQGEVKITDFGFCAQLSPEKNKRTTLVGTPYWMAPEVVGRRQYGPKVDIWSLGIMAIEMVDGEPPYMKEDPLRALYLITSNGKPVIKERSRLSKIFKDFLDKCLEVDPSRRPTSTQLLQHPFLKTAKPLVSLRALIEAARGSVAKKQQLGIE</sequence>
<keyword evidence="4" id="KW-0963">Cytoplasm</keyword>
<dbReference type="InterPro" id="IPR008271">
    <property type="entry name" value="Ser/Thr_kinase_AS"/>
</dbReference>
<feature type="binding site" evidence="12">
    <location>
        <position position="315"/>
    </location>
    <ligand>
        <name>ATP</name>
        <dbReference type="ChEBI" id="CHEBI:30616"/>
    </ligand>
</feature>
<dbReference type="PANTHER" id="PTHR45832:SF22">
    <property type="entry name" value="SERINE_THREONINE-PROTEIN KINASE SAMKA-RELATED"/>
    <property type="match status" value="1"/>
</dbReference>
<dbReference type="InterPro" id="IPR036936">
    <property type="entry name" value="CRIB_dom_sf"/>
</dbReference>